<sequence length="311" mass="35721">MATYLAGISDITLNECRDTSVFDEWLKNLNQHFPEYEWEYDLIGFGSGGEFDDYPDSDSLPFQVRFFGPTMFHIEISDKIAVIDTNKVLDFLFKQEPSVLFDLFINDVHKALTILGGTELIWLSQFGSNSIYSKVFQHHVWEHQSFDQVKSVLLQEVGKPVSYQEIKWFYDNDPGAWGYHNIDRFVLAKTKILSTAGKMFPIPPIEAIKSIGIIPFQDAKNWGSVHVDYLSNGKTVQRLTLFHHGKLKIGWTSNGMVYDYRFDRNGIGFIASSPEDVKNGKYDHIKITTKRYEPSIGKVSDIFNRIINHEG</sequence>
<evidence type="ECO:0000313" key="2">
    <source>
        <dbReference type="Proteomes" id="UP000683507"/>
    </source>
</evidence>
<dbReference type="EMBL" id="OU015584">
    <property type="protein sequence ID" value="CAG5080632.1"/>
    <property type="molecule type" value="Genomic_DNA"/>
</dbReference>
<accession>A0A916JME5</accession>
<organism evidence="1 2">
    <name type="scientific">Parvicella tangerina</name>
    <dbReference type="NCBI Taxonomy" id="2829795"/>
    <lineage>
        <taxon>Bacteria</taxon>
        <taxon>Pseudomonadati</taxon>
        <taxon>Bacteroidota</taxon>
        <taxon>Flavobacteriia</taxon>
        <taxon>Flavobacteriales</taxon>
        <taxon>Parvicellaceae</taxon>
        <taxon>Parvicella</taxon>
    </lineage>
</organism>
<name>A0A916JME5_9FLAO</name>
<dbReference type="Proteomes" id="UP000683507">
    <property type="component" value="Chromosome"/>
</dbReference>
<gene>
    <name evidence="1" type="ORF">CRYO30217_01401</name>
</gene>
<evidence type="ECO:0000313" key="1">
    <source>
        <dbReference type="EMBL" id="CAG5080632.1"/>
    </source>
</evidence>
<reference evidence="1" key="1">
    <citation type="submission" date="2021-04" db="EMBL/GenBank/DDBJ databases">
        <authorList>
            <person name="Rodrigo-Torres L."/>
            <person name="Arahal R. D."/>
            <person name="Lucena T."/>
        </authorList>
    </citation>
    <scope>NUCLEOTIDE SEQUENCE</scope>
    <source>
        <strain evidence="1">AS29M-1</strain>
    </source>
</reference>
<keyword evidence="2" id="KW-1185">Reference proteome</keyword>
<dbReference type="RefSeq" id="WP_258541604.1">
    <property type="nucleotide sequence ID" value="NZ_OU015584.1"/>
</dbReference>
<protein>
    <submittedName>
        <fullName evidence="1">Uncharacterized protein</fullName>
    </submittedName>
</protein>
<dbReference type="AlphaFoldDB" id="A0A916JME5"/>
<dbReference type="KEGG" id="ptan:CRYO30217_01401"/>
<proteinExistence type="predicted"/>